<comment type="caution">
    <text evidence="2">The sequence shown here is derived from an EMBL/GenBank/DDBJ whole genome shotgun (WGS) entry which is preliminary data.</text>
</comment>
<dbReference type="EMBL" id="NPDY01000001">
    <property type="protein sequence ID" value="PJZ71571.1"/>
    <property type="molecule type" value="Genomic_DNA"/>
</dbReference>
<proteinExistence type="predicted"/>
<evidence type="ECO:0000313" key="4">
    <source>
        <dbReference type="Proteomes" id="UP000231990"/>
    </source>
</evidence>
<organism evidence="2 4">
    <name type="scientific">Leptospira perolatii</name>
    <dbReference type="NCBI Taxonomy" id="2023191"/>
    <lineage>
        <taxon>Bacteria</taxon>
        <taxon>Pseudomonadati</taxon>
        <taxon>Spirochaetota</taxon>
        <taxon>Spirochaetia</taxon>
        <taxon>Leptospirales</taxon>
        <taxon>Leptospiraceae</taxon>
        <taxon>Leptospira</taxon>
    </lineage>
</organism>
<dbReference type="EMBL" id="NPDZ01000001">
    <property type="protein sequence ID" value="PJZ75187.1"/>
    <property type="molecule type" value="Genomic_DNA"/>
</dbReference>
<dbReference type="AlphaFoldDB" id="A0A2M9ZSV0"/>
<evidence type="ECO:0000313" key="3">
    <source>
        <dbReference type="Proteomes" id="UP000231962"/>
    </source>
</evidence>
<name>A0A2M9ZSV0_9LEPT</name>
<keyword evidence="3" id="KW-1185">Reference proteome</keyword>
<evidence type="ECO:0000313" key="1">
    <source>
        <dbReference type="EMBL" id="PJZ71571.1"/>
    </source>
</evidence>
<reference evidence="3 4" key="1">
    <citation type="submission" date="2017-07" db="EMBL/GenBank/DDBJ databases">
        <title>Leptospira spp. isolated from tropical soils.</title>
        <authorList>
            <person name="Thibeaux R."/>
            <person name="Iraola G."/>
            <person name="Ferres I."/>
            <person name="Bierque E."/>
            <person name="Girault D."/>
            <person name="Soupe-Gilbert M.-E."/>
            <person name="Picardeau M."/>
            <person name="Goarant C."/>
        </authorList>
    </citation>
    <scope>NUCLEOTIDE SEQUENCE [LARGE SCALE GENOMIC DNA]</scope>
    <source>
        <strain evidence="2 4">FH1-B-B1</strain>
        <strain evidence="1 3">FH1-B-C1</strain>
    </source>
</reference>
<protein>
    <submittedName>
        <fullName evidence="2">Uncharacterized protein</fullName>
    </submittedName>
</protein>
<evidence type="ECO:0000313" key="2">
    <source>
        <dbReference type="EMBL" id="PJZ75187.1"/>
    </source>
</evidence>
<sequence>MLLLLPFLFGCNTKTPSDSNIISLVIDSTQEKNPDVILKKVGNLDEDPDLECFALVRNGTEEILSVLKKEKNGDWKLVSKNTFSLLNIGPLAYNPKTSSWQADDSKPQKEAGYIVKRILMEELPGDEFNSLFLEVLSEEPPLGLFSVPFVIRKGVKILDGLSILKDHEYLAKSKRGDFNYNKEEKNITIFPSSRTYAQNFNFNGWELVPDIPGVASPGLLSIDVPETWKKGQPGEVVIWFKNRGSYAGTAYLSLSFPNSQKVETDTNKEGVRFYPPGSKVFSSKGVYISSKIPLIEITKEGWGRNHKYGVRFMLTPDQDGIPTLLFRSTSKSYRETVNLPTPSSSVHTEVDQQDFRSYTIVLEKKGKAK</sequence>
<dbReference type="OrthoDB" id="338285at2"/>
<dbReference type="Proteomes" id="UP000231990">
    <property type="component" value="Unassembled WGS sequence"/>
</dbReference>
<gene>
    <name evidence="1" type="ORF">CH360_01335</name>
    <name evidence="2" type="ORF">CH373_01335</name>
</gene>
<dbReference type="Proteomes" id="UP000231962">
    <property type="component" value="Unassembled WGS sequence"/>
</dbReference>
<accession>A0A2M9ZSV0</accession>